<keyword evidence="2" id="KW-1185">Reference proteome</keyword>
<proteinExistence type="predicted"/>
<organism evidence="1 2">
    <name type="scientific">Coniosporium uncinatum</name>
    <dbReference type="NCBI Taxonomy" id="93489"/>
    <lineage>
        <taxon>Eukaryota</taxon>
        <taxon>Fungi</taxon>
        <taxon>Dikarya</taxon>
        <taxon>Ascomycota</taxon>
        <taxon>Pezizomycotina</taxon>
        <taxon>Dothideomycetes</taxon>
        <taxon>Dothideomycetes incertae sedis</taxon>
        <taxon>Coniosporium</taxon>
    </lineage>
</organism>
<name>A0ACC3D4D2_9PEZI</name>
<evidence type="ECO:0000313" key="1">
    <source>
        <dbReference type="EMBL" id="KAK3061528.1"/>
    </source>
</evidence>
<gene>
    <name evidence="1" type="ORF">LTS18_006006</name>
</gene>
<comment type="caution">
    <text evidence="1">The sequence shown here is derived from an EMBL/GenBank/DDBJ whole genome shotgun (WGS) entry which is preliminary data.</text>
</comment>
<sequence>MDSVPYIIDLIDAEEGTATPPRRPLEPPVISDPGPRRHTIDHGLGPQSGITSPGRRPAGIHRRRDPPRGLRSVGDSTIVYPSLGHSKSASEIDSDIKSKLRLGLSMKGERWQKPGFVYILSSPKKPGLLKIGSSLNPWNRRTGVQDACDVMHDVVANDQQPFLHYRQVEKPVHTELSNFNERLYCQSCMQTHRERFRIDEETAKGIVRRWVTYVHREPYQRSTGQLKPFWNNRIDAVALSSNHGQYDDHDARHDRWQNIVNVGWHDWVEHRVLGELARNFWHFTSTHRWQV</sequence>
<evidence type="ECO:0000313" key="2">
    <source>
        <dbReference type="Proteomes" id="UP001186974"/>
    </source>
</evidence>
<dbReference type="Proteomes" id="UP001186974">
    <property type="component" value="Unassembled WGS sequence"/>
</dbReference>
<accession>A0ACC3D4D2</accession>
<dbReference type="EMBL" id="JAWDJW010007784">
    <property type="protein sequence ID" value="KAK3061528.1"/>
    <property type="molecule type" value="Genomic_DNA"/>
</dbReference>
<protein>
    <submittedName>
        <fullName evidence="1">Uncharacterized protein</fullName>
    </submittedName>
</protein>
<reference evidence="1" key="1">
    <citation type="submission" date="2024-09" db="EMBL/GenBank/DDBJ databases">
        <title>Black Yeasts Isolated from many extreme environments.</title>
        <authorList>
            <person name="Coleine C."/>
            <person name="Stajich J.E."/>
            <person name="Selbmann L."/>
        </authorList>
    </citation>
    <scope>NUCLEOTIDE SEQUENCE</scope>
    <source>
        <strain evidence="1">CCFEE 5737</strain>
    </source>
</reference>